<comment type="similarity">
    <text evidence="2 3">Belongs to the peptidase M14 family.</text>
</comment>
<dbReference type="InterPro" id="IPR036691">
    <property type="entry name" value="Endo/exonu/phosph_ase_sf"/>
</dbReference>
<dbReference type="GO" id="GO:0008270">
    <property type="term" value="F:zinc ion binding"/>
    <property type="evidence" value="ECO:0007669"/>
    <property type="project" value="InterPro"/>
</dbReference>
<evidence type="ECO:0000313" key="7">
    <source>
        <dbReference type="Proteomes" id="UP000277204"/>
    </source>
</evidence>
<name>A0A183L9J2_9TREM</name>
<protein>
    <recommendedName>
        <fullName evidence="5">Peptidase M14 domain-containing protein</fullName>
    </recommendedName>
</protein>
<feature type="region of interest" description="Disordered" evidence="4">
    <location>
        <begin position="500"/>
        <end position="618"/>
    </location>
</feature>
<dbReference type="PANTHER" id="PTHR12756">
    <property type="entry name" value="CYTOSOLIC CARBOXYPEPTIDASE"/>
    <property type="match status" value="1"/>
</dbReference>
<evidence type="ECO:0000259" key="5">
    <source>
        <dbReference type="PROSITE" id="PS52035"/>
    </source>
</evidence>
<feature type="active site" description="Proton donor/acceptor" evidence="3">
    <location>
        <position position="285"/>
    </location>
</feature>
<evidence type="ECO:0000256" key="3">
    <source>
        <dbReference type="PROSITE-ProRule" id="PRU01379"/>
    </source>
</evidence>
<dbReference type="GO" id="GO:0006508">
    <property type="term" value="P:proteolysis"/>
    <property type="evidence" value="ECO:0007669"/>
    <property type="project" value="InterPro"/>
</dbReference>
<sequence>MVVGGSQQKTLVLDFVLFDIRQQGVPEFPYANDICYLAYSYPYTYTNLKFDLNELLIKSNENETLNKTINCEVLCQTRAGNSCFLVTITDQTISNKDKYAVVITARVHPGETNSSWIIYGLLKFLTSNQSIILTLKKQYTFYIIPMLNPDGVIVGNYRCSLTGRDLNRNYRQPKKDVFPTVWTVKQLVKWCKKTYKDVIYCDMHGHSRRNNIFMYGCDPLYRHSKIFNNTKKSLHERILPYIISQQATSYFSFPNCRFTVHPSKESTSRVVFWREFEVINSFTLEATFNGSTLQNNNLMKFEVDDFMKMGEILGYSLYKFYEVLCNPLKLKETLKNLAQQTLTNLWMTKIPLTPENTIAEEYKDKLSIFNKKSYDFIKSQLYTTNKQFFQSTINSDQLNHNNNNNNNSILNYSLNDPDQIDGDQIDHDQMNDSLEQLAKAIHLDYIYRFQELITSDSNSDSEPEMTITDQNSLNQYSNLRGDLILTNQIQTILLDQSKQLKQSNNTDDDIKRSYKLKKRKKNKKKKLQTLHDRHLRHHHQPRHHHHHHHHHHHQFCSIQKQSYKNISSNQSQNNDNSTIHSKQLSSNSTSLSPPLPPSSSSTSSSSSSPIEGKGTSSEQGVALMLSKVAQNVLVGWESHGSRIIKASFKTKKEGILMNIIQCYAPTNDSNDDIKDQFYDRLQSIIEKCPRKDLTILMGDLNAKVGKENTGYEDIMGRHELGETNENGERFANLCAFNKLVIGGTIFPHERIHKAT</sequence>
<dbReference type="GO" id="GO:0004181">
    <property type="term" value="F:metallocarboxypeptidase activity"/>
    <property type="evidence" value="ECO:0007669"/>
    <property type="project" value="InterPro"/>
</dbReference>
<dbReference type="PROSITE" id="PS52035">
    <property type="entry name" value="PEPTIDASE_M14"/>
    <property type="match status" value="1"/>
</dbReference>
<dbReference type="AlphaFoldDB" id="A0A183L9J2"/>
<proteinExistence type="inferred from homology"/>
<gene>
    <name evidence="6" type="ORF">SMRZ_LOCUS467</name>
</gene>
<feature type="compositionally biased region" description="Low complexity" evidence="4">
    <location>
        <begin position="559"/>
        <end position="577"/>
    </location>
</feature>
<dbReference type="SUPFAM" id="SSF56219">
    <property type="entry name" value="DNase I-like"/>
    <property type="match status" value="1"/>
</dbReference>
<dbReference type="InterPro" id="IPR000834">
    <property type="entry name" value="Peptidase_M14"/>
</dbReference>
<evidence type="ECO:0000256" key="2">
    <source>
        <dbReference type="ARBA" id="ARBA00005988"/>
    </source>
</evidence>
<dbReference type="Pfam" id="PF00246">
    <property type="entry name" value="Peptidase_M14"/>
    <property type="match status" value="1"/>
</dbReference>
<feature type="compositionally biased region" description="Basic residues" evidence="4">
    <location>
        <begin position="513"/>
        <end position="554"/>
    </location>
</feature>
<evidence type="ECO:0000256" key="1">
    <source>
        <dbReference type="ARBA" id="ARBA00001947"/>
    </source>
</evidence>
<feature type="compositionally biased region" description="Low complexity" evidence="4">
    <location>
        <begin position="584"/>
        <end position="609"/>
    </location>
</feature>
<comment type="cofactor">
    <cofactor evidence="1">
        <name>Zn(2+)</name>
        <dbReference type="ChEBI" id="CHEBI:29105"/>
    </cofactor>
</comment>
<dbReference type="InterPro" id="IPR050821">
    <property type="entry name" value="Cytosolic_carboxypeptidase"/>
</dbReference>
<reference evidence="6 7" key="1">
    <citation type="submission" date="2018-11" db="EMBL/GenBank/DDBJ databases">
        <authorList>
            <consortium name="Pathogen Informatics"/>
        </authorList>
    </citation>
    <scope>NUCLEOTIDE SEQUENCE [LARGE SCALE GENOMIC DNA]</scope>
    <source>
        <strain evidence="6 7">Zambia</strain>
    </source>
</reference>
<organism evidence="6 7">
    <name type="scientific">Schistosoma margrebowiei</name>
    <dbReference type="NCBI Taxonomy" id="48269"/>
    <lineage>
        <taxon>Eukaryota</taxon>
        <taxon>Metazoa</taxon>
        <taxon>Spiralia</taxon>
        <taxon>Lophotrochozoa</taxon>
        <taxon>Platyhelminthes</taxon>
        <taxon>Trematoda</taxon>
        <taxon>Digenea</taxon>
        <taxon>Strigeidida</taxon>
        <taxon>Schistosomatoidea</taxon>
        <taxon>Schistosomatidae</taxon>
        <taxon>Schistosoma</taxon>
    </lineage>
</organism>
<feature type="domain" description="Peptidase M14" evidence="5">
    <location>
        <begin position="41"/>
        <end position="316"/>
    </location>
</feature>
<dbReference type="Gene3D" id="3.60.10.10">
    <property type="entry name" value="Endonuclease/exonuclease/phosphatase"/>
    <property type="match status" value="1"/>
</dbReference>
<dbReference type="Proteomes" id="UP000277204">
    <property type="component" value="Unassembled WGS sequence"/>
</dbReference>
<accession>A0A183L9J2</accession>
<dbReference type="STRING" id="48269.A0A183L9J2"/>
<dbReference type="PANTHER" id="PTHR12756:SF4">
    <property type="entry name" value="PEPTIDASE M14 CARBOXYPEPTIDASE A DOMAIN-CONTAINING PROTEIN"/>
    <property type="match status" value="1"/>
</dbReference>
<dbReference type="SUPFAM" id="SSF53187">
    <property type="entry name" value="Zn-dependent exopeptidases"/>
    <property type="match status" value="1"/>
</dbReference>
<evidence type="ECO:0000256" key="4">
    <source>
        <dbReference type="SAM" id="MobiDB-lite"/>
    </source>
</evidence>
<keyword evidence="7" id="KW-1185">Reference proteome</keyword>
<dbReference type="Gene3D" id="3.40.630.10">
    <property type="entry name" value="Zn peptidases"/>
    <property type="match status" value="1"/>
</dbReference>
<dbReference type="EMBL" id="UZAI01000088">
    <property type="protein sequence ID" value="VDO48353.1"/>
    <property type="molecule type" value="Genomic_DNA"/>
</dbReference>
<evidence type="ECO:0000313" key="6">
    <source>
        <dbReference type="EMBL" id="VDO48353.1"/>
    </source>
</evidence>